<reference evidence="2 3" key="1">
    <citation type="submission" date="2020-06" db="EMBL/GenBank/DDBJ databases">
        <title>Transcriptomic and genomic resources for Thalictrum thalictroides and T. hernandezii: Facilitating candidate gene discovery in an emerging model plant lineage.</title>
        <authorList>
            <person name="Arias T."/>
            <person name="Riano-Pachon D.M."/>
            <person name="Di Stilio V.S."/>
        </authorList>
    </citation>
    <scope>NUCLEOTIDE SEQUENCE [LARGE SCALE GENOMIC DNA]</scope>
    <source>
        <strain evidence="3">cv. WT478/WT964</strain>
        <tissue evidence="2">Leaves</tissue>
    </source>
</reference>
<feature type="region of interest" description="Disordered" evidence="1">
    <location>
        <begin position="172"/>
        <end position="239"/>
    </location>
</feature>
<dbReference type="Proteomes" id="UP000554482">
    <property type="component" value="Unassembled WGS sequence"/>
</dbReference>
<dbReference type="Pfam" id="PF11016">
    <property type="entry name" value="DUF2854"/>
    <property type="match status" value="1"/>
</dbReference>
<dbReference type="OrthoDB" id="1882189at2759"/>
<dbReference type="PANTHER" id="PTHR36748">
    <property type="entry name" value="MENTAL RETARDATION GTPASE ACTIVATING PROTEIN"/>
    <property type="match status" value="1"/>
</dbReference>
<feature type="compositionally biased region" description="Basic and acidic residues" evidence="1">
    <location>
        <begin position="178"/>
        <end position="198"/>
    </location>
</feature>
<accession>A0A7J6VB57</accession>
<organism evidence="2 3">
    <name type="scientific">Thalictrum thalictroides</name>
    <name type="common">Rue-anemone</name>
    <name type="synonym">Anemone thalictroides</name>
    <dbReference type="NCBI Taxonomy" id="46969"/>
    <lineage>
        <taxon>Eukaryota</taxon>
        <taxon>Viridiplantae</taxon>
        <taxon>Streptophyta</taxon>
        <taxon>Embryophyta</taxon>
        <taxon>Tracheophyta</taxon>
        <taxon>Spermatophyta</taxon>
        <taxon>Magnoliopsida</taxon>
        <taxon>Ranunculales</taxon>
        <taxon>Ranunculaceae</taxon>
        <taxon>Thalictroideae</taxon>
        <taxon>Thalictrum</taxon>
    </lineage>
</organism>
<evidence type="ECO:0000313" key="3">
    <source>
        <dbReference type="Proteomes" id="UP000554482"/>
    </source>
</evidence>
<proteinExistence type="predicted"/>
<sequence>MEKVPLGSKRFEEPEFKFREWALKSNISRENTKSRRFSASNITSFREETRSFRSNATISSTASSPGYNFGCGALSEEIDPSTYSFTTALRALQARAGFGWECLSPDNGYALNSKWNEAEKYICNPLSGEVPVECLSAKTLSGRFMSIPSTLSRTLAMSGPLLYTSHARSIPTKGSATVHEDEVHESLIQEKKMERSTRDVGTQSTPPELSSSSPSPASTPSIRERPLKDYEVEDVESSNSTPATIIKFYAESQENEMKKGDREKDNKAMCKCKQGGSEWSAIMLTYGFPLAIIGMALKYAELKPVPCITYSDAEMLREKCATPILKQVRNDVIRFRYGDEQHLEEALKRIFQYGLGGGIPRRSAPMLEMIREEVTEDGKYALVLVFKAKDLQLSDFEKRQAKFASFFGPGIAAEIGMDENNRYEVRLVSNTTS</sequence>
<dbReference type="InterPro" id="IPR021275">
    <property type="entry name" value="DUF2854"/>
</dbReference>
<keyword evidence="3" id="KW-1185">Reference proteome</keyword>
<dbReference type="EMBL" id="JABWDY010035964">
    <property type="protein sequence ID" value="KAF5181602.1"/>
    <property type="molecule type" value="Genomic_DNA"/>
</dbReference>
<evidence type="ECO:0000313" key="2">
    <source>
        <dbReference type="EMBL" id="KAF5181602.1"/>
    </source>
</evidence>
<gene>
    <name evidence="2" type="ORF">FRX31_028811</name>
</gene>
<dbReference type="AlphaFoldDB" id="A0A7J6VB57"/>
<dbReference type="PANTHER" id="PTHR36748:SF3">
    <property type="entry name" value="MENTAL RETARDATION GTPASE ACTIVATING PROTEIN"/>
    <property type="match status" value="1"/>
</dbReference>
<comment type="caution">
    <text evidence="2">The sequence shown here is derived from an EMBL/GenBank/DDBJ whole genome shotgun (WGS) entry which is preliminary data.</text>
</comment>
<protein>
    <submittedName>
        <fullName evidence="2">Thylakoid membrane protein</fullName>
    </submittedName>
</protein>
<evidence type="ECO:0000256" key="1">
    <source>
        <dbReference type="SAM" id="MobiDB-lite"/>
    </source>
</evidence>
<name>A0A7J6VB57_THATH</name>
<feature type="compositionally biased region" description="Low complexity" evidence="1">
    <location>
        <begin position="204"/>
        <end position="221"/>
    </location>
</feature>